<dbReference type="PROSITE" id="PS00624">
    <property type="entry name" value="GMC_OXRED_2"/>
    <property type="match status" value="1"/>
</dbReference>
<dbReference type="InterPro" id="IPR000172">
    <property type="entry name" value="GMC_OxRdtase_N"/>
</dbReference>
<dbReference type="Gene3D" id="3.30.560.10">
    <property type="entry name" value="Glucose Oxidase, domain 3"/>
    <property type="match status" value="1"/>
</dbReference>
<geneLocation type="plasmid" evidence="5 6">
    <name>pOM4</name>
</geneLocation>
<sequence>MERKAQQAQDEQKREAEREAAIRKATDPASTPFDYIVIGSGAGGGPLAARLALAGRRVLVVEAGVDPVVNNPRAEVYNIPAYNGAATEDPVTSWDFSVRHYGEKSRQAQDSKYDPTKDPESTGGKGKGGIFYPRAAALGGCTSHHAMIMIRPNNSDWDDIAKFTGDDSWRSGNMQGYFPKIEKNLYYDVYKHFFGRILGGILAFVQWLATFINPRSQLDPNGHGFKGWQPTSFIDPIVIAAIARGDWTFLRLLLNVASTALTGGGIWRAIRRFQIIQFLDPNVPINRSVGREQREKDLKNPRLSLISIGTDGKQRSGLREWLVQVAADLPDHLVLLTGAHATRLIFTKDQNEPAPRVVGVEVVRGAYLYKASKGNLTDADRSKAVKDGTAKYFASAEVIVSGGSFNTPQLLMLSGIGDAAMLKALGIAGPRDADGTELTPVIDLPGVGRNLQDRYEVSVISEMKSEFSTLKDVSFIPGDIKDPVFKQWEKDRTGLYATNGGALAMLLASSAGMEKVKNRDEIKADLFIFGVPAAFRGYYWNWSNELLKPTKGALKDQRNLWTWVILKAYTDNNYGNVKLRSSDPFDVPDINFRSFVEGPPGHVSDIAALCEAVERTRAINAKIKGMKGEIQPGASRPDASADLSQWVQDEAWGHHACGTCRIGSDRQWRPDVTALQDRNAVLHSSFKVHGIDRLRVVDASVFPKIPGYFIVTPVFMIGEKAADTILADSATYPARIEELEAKAVYERRGRPIGGQNATSAEKLLPRDSIGLALSGGGVRAATYCLGVLQALAATKMLPRIDFLSPVSGGGYIAGFLGRLYSRMAPDTPHKAERIEAIVNDPNSSEIWWLRRHANYLAGAGRSDLETNLAVFARNLATVLFCVGALFLAGLGALRLIADWAFPAGSAGWEIAAIPVSPWWRAPTAVLLLAALPLAIGYWLTPPSRSRWSYSIFGVLAWLMLLGSAIVATGITGLRTWGLVATGVLILAWLWQEGVRLGVHPEARRKGFTALYHNRLARALGSVLILFAATVVFVVIDSLARIASTKPIVPIMAGSALIVSPFLPFIRDLAVSLIPASVTATAEKVGIRTSRIALNILAFSLAALLFFAVDVIAHGAFERGQLIGIWVVAASLVVSLALGQALSFLNMSSLQQQLTQKIARTFLGATNDERIHPVGTTPPVPVQVSDANDDTWLSQYHPEKNGGPLHLLNVCINQTVDHISGRQLSQNKGLSMCLGPTGISVGRHYHATWEKRRSDLPLSQVEVRALPAAPDPHQFHVLARSGSETATVEHLTLGRWMAISAASVSTGAGRRSSLPMSLLLGLLNVRLGYWWNSGINPGRRPGRYPPDLWRRIKSLPSTVFAAQALLLNEWRGYFEGPSARRWYLSDGGHFDNTGVYELIRRRLPFIIAVDAGQDEGYEFDDLAILMRQVRLDFGAELNWLDPGAAGAKPWSSLNAAAATQEATIPAWIQALIQHPEVIGGLGSMKRDGPSCAALARISYPDRESWLLLIKANLAPKVRADVRNYALMHPSFPNEPTLDQFFDDDQWESYRSLGECAARALFDQ</sequence>
<feature type="compositionally biased region" description="Basic and acidic residues" evidence="2">
    <location>
        <begin position="103"/>
        <end position="120"/>
    </location>
</feature>
<dbReference type="SUPFAM" id="SSF54373">
    <property type="entry name" value="FAD-linked reductases, C-terminal domain"/>
    <property type="match status" value="1"/>
</dbReference>
<dbReference type="SUPFAM" id="SSF51905">
    <property type="entry name" value="FAD/NAD(P)-binding domain"/>
    <property type="match status" value="1"/>
</dbReference>
<keyword evidence="3" id="KW-1133">Transmembrane helix</keyword>
<dbReference type="EMBL" id="CP062230">
    <property type="protein sequence ID" value="UVC19430.1"/>
    <property type="molecule type" value="Genomic_DNA"/>
</dbReference>
<evidence type="ECO:0000256" key="3">
    <source>
        <dbReference type="SAM" id="Phobius"/>
    </source>
</evidence>
<feature type="transmembrane region" description="Helical" evidence="3">
    <location>
        <begin position="951"/>
        <end position="970"/>
    </location>
</feature>
<feature type="transmembrane region" description="Helical" evidence="3">
    <location>
        <begin position="1047"/>
        <end position="1065"/>
    </location>
</feature>
<dbReference type="Pfam" id="PF00732">
    <property type="entry name" value="GMC_oxred_N"/>
    <property type="match status" value="1"/>
</dbReference>
<accession>A0ABY5R7D9</accession>
<dbReference type="PANTHER" id="PTHR11552">
    <property type="entry name" value="GLUCOSE-METHANOL-CHOLINE GMC OXIDOREDUCTASE"/>
    <property type="match status" value="1"/>
</dbReference>
<dbReference type="RefSeq" id="WP_258124319.1">
    <property type="nucleotide sequence ID" value="NZ_CP062230.1"/>
</dbReference>
<dbReference type="Pfam" id="PF05199">
    <property type="entry name" value="GMC_oxred_C"/>
    <property type="match status" value="1"/>
</dbReference>
<dbReference type="InterPro" id="IPR012132">
    <property type="entry name" value="GMC_OxRdtase"/>
</dbReference>
<dbReference type="InterPro" id="IPR016035">
    <property type="entry name" value="Acyl_Trfase/lysoPLipase"/>
</dbReference>
<evidence type="ECO:0000256" key="1">
    <source>
        <dbReference type="ARBA" id="ARBA00010790"/>
    </source>
</evidence>
<name>A0ABY5R7D9_9HYPH</name>
<evidence type="ECO:0000256" key="2">
    <source>
        <dbReference type="SAM" id="MobiDB-lite"/>
    </source>
</evidence>
<dbReference type="Gene3D" id="3.50.50.60">
    <property type="entry name" value="FAD/NAD(P)-binding domain"/>
    <property type="match status" value="2"/>
</dbReference>
<comment type="similarity">
    <text evidence="1">Belongs to the GMC oxidoreductase family.</text>
</comment>
<keyword evidence="3" id="KW-0812">Transmembrane</keyword>
<evidence type="ECO:0000313" key="6">
    <source>
        <dbReference type="Proteomes" id="UP001058098"/>
    </source>
</evidence>
<proteinExistence type="inferred from homology"/>
<feature type="transmembrane region" description="Helical" evidence="3">
    <location>
        <begin position="1015"/>
        <end position="1035"/>
    </location>
</feature>
<evidence type="ECO:0000259" key="4">
    <source>
        <dbReference type="PROSITE" id="PS00624"/>
    </source>
</evidence>
<evidence type="ECO:0000313" key="5">
    <source>
        <dbReference type="EMBL" id="UVC19430.1"/>
    </source>
</evidence>
<dbReference type="Proteomes" id="UP001058098">
    <property type="component" value="Plasmid pOM4"/>
</dbReference>
<organism evidence="5 6">
    <name type="scientific">Mesorhizobium onobrychidis</name>
    <dbReference type="NCBI Taxonomy" id="2775404"/>
    <lineage>
        <taxon>Bacteria</taxon>
        <taxon>Pseudomonadati</taxon>
        <taxon>Pseudomonadota</taxon>
        <taxon>Alphaproteobacteria</taxon>
        <taxon>Hyphomicrobiales</taxon>
        <taxon>Phyllobacteriaceae</taxon>
        <taxon>Mesorhizobium</taxon>
    </lineage>
</organism>
<keyword evidence="3" id="KW-0472">Membrane</keyword>
<dbReference type="InterPro" id="IPR007867">
    <property type="entry name" value="GMC_OxRtase_C"/>
</dbReference>
<reference evidence="5" key="1">
    <citation type="submission" date="2020-09" db="EMBL/GenBank/DDBJ databases">
        <title>Rhizobia associated with sainfoin plants.</title>
        <authorList>
            <person name="Asharfi S."/>
            <person name="Kuzmanovic N."/>
            <person name="Bunk B."/>
            <person name="Sproeer C."/>
            <person name="Becker M."/>
            <person name="Thuenen T."/>
        </authorList>
    </citation>
    <scope>NUCLEOTIDE SEQUENCE</scope>
    <source>
        <strain evidence="5">OM4</strain>
        <plasmid evidence="5">pOM4</plasmid>
    </source>
</reference>
<protein>
    <submittedName>
        <fullName evidence="5">GMC family oxidoreductase N-terminal domain-containing protein</fullName>
    </submittedName>
</protein>
<feature type="transmembrane region" description="Helical" evidence="3">
    <location>
        <begin position="193"/>
        <end position="212"/>
    </location>
</feature>
<feature type="domain" description="Glucose-methanol-choline oxidoreductase N-terminal" evidence="4">
    <location>
        <begin position="403"/>
        <end position="417"/>
    </location>
</feature>
<keyword evidence="6" id="KW-1185">Reference proteome</keyword>
<feature type="transmembrane region" description="Helical" evidence="3">
    <location>
        <begin position="1122"/>
        <end position="1144"/>
    </location>
</feature>
<dbReference type="InterPro" id="IPR036188">
    <property type="entry name" value="FAD/NAD-bd_sf"/>
</dbReference>
<feature type="transmembrane region" description="Helical" evidence="3">
    <location>
        <begin position="1091"/>
        <end position="1116"/>
    </location>
</feature>
<dbReference type="Gene3D" id="3.40.1090.10">
    <property type="entry name" value="Cytosolic phospholipase A2 catalytic domain"/>
    <property type="match status" value="1"/>
</dbReference>
<keyword evidence="5" id="KW-0614">Plasmid</keyword>
<feature type="transmembrane region" description="Helical" evidence="3">
    <location>
        <begin position="917"/>
        <end position="939"/>
    </location>
</feature>
<gene>
    <name evidence="5" type="ORF">IHQ72_35890</name>
</gene>
<feature type="transmembrane region" description="Helical" evidence="3">
    <location>
        <begin position="875"/>
        <end position="897"/>
    </location>
</feature>
<dbReference type="SUPFAM" id="SSF52151">
    <property type="entry name" value="FabD/lysophospholipase-like"/>
    <property type="match status" value="2"/>
</dbReference>
<feature type="region of interest" description="Disordered" evidence="2">
    <location>
        <begin position="1"/>
        <end position="26"/>
    </location>
</feature>
<feature type="region of interest" description="Disordered" evidence="2">
    <location>
        <begin position="103"/>
        <end position="126"/>
    </location>
</feature>
<dbReference type="PANTHER" id="PTHR11552:SF213">
    <property type="entry name" value="DEHYDROGENASE, PUTATIVE-RELATED"/>
    <property type="match status" value="1"/>
</dbReference>